<dbReference type="SMART" id="SM00360">
    <property type="entry name" value="RRM"/>
    <property type="match status" value="2"/>
</dbReference>
<evidence type="ECO:0000259" key="6">
    <source>
        <dbReference type="PROSITE" id="PS50303"/>
    </source>
</evidence>
<dbReference type="InterPro" id="IPR016024">
    <property type="entry name" value="ARM-type_fold"/>
</dbReference>
<evidence type="ECO:0000256" key="1">
    <source>
        <dbReference type="ARBA" id="ARBA00022737"/>
    </source>
</evidence>
<protein>
    <submittedName>
        <fullName evidence="7">ARM repeat-containing protein</fullName>
    </submittedName>
</protein>
<evidence type="ECO:0000259" key="5">
    <source>
        <dbReference type="PROSITE" id="PS50102"/>
    </source>
</evidence>
<dbReference type="SUPFAM" id="SSF48371">
    <property type="entry name" value="ARM repeat"/>
    <property type="match status" value="1"/>
</dbReference>
<feature type="domain" description="RRM" evidence="5">
    <location>
        <begin position="198"/>
        <end position="272"/>
    </location>
</feature>
<dbReference type="Gene3D" id="1.25.10.10">
    <property type="entry name" value="Leucine-rich Repeat Variant"/>
    <property type="match status" value="1"/>
</dbReference>
<dbReference type="InterPro" id="IPR012677">
    <property type="entry name" value="Nucleotide-bd_a/b_plait_sf"/>
</dbReference>
<dbReference type="InterPro" id="IPR035979">
    <property type="entry name" value="RBD_domain_sf"/>
</dbReference>
<keyword evidence="8" id="KW-1185">Reference proteome</keyword>
<feature type="region of interest" description="Disordered" evidence="4">
    <location>
        <begin position="280"/>
        <end position="307"/>
    </location>
</feature>
<evidence type="ECO:0000313" key="7">
    <source>
        <dbReference type="EMBL" id="ORX52682.1"/>
    </source>
</evidence>
<dbReference type="Pfam" id="PF00806">
    <property type="entry name" value="PUF"/>
    <property type="match status" value="2"/>
</dbReference>
<feature type="repeat" description="Pumilio" evidence="3">
    <location>
        <begin position="415"/>
        <end position="452"/>
    </location>
</feature>
<keyword evidence="1" id="KW-0677">Repeat</keyword>
<dbReference type="AlphaFoldDB" id="A0A1X2GFG8"/>
<name>A0A1X2GFG8_9FUNG</name>
<dbReference type="PROSITE" id="PS50303">
    <property type="entry name" value="PUM_HD"/>
    <property type="match status" value="1"/>
</dbReference>
<dbReference type="PANTHER" id="PTHR47093">
    <property type="entry name" value="PROTEIN JSN1-RELATED"/>
    <property type="match status" value="1"/>
</dbReference>
<evidence type="ECO:0000313" key="8">
    <source>
        <dbReference type="Proteomes" id="UP000242146"/>
    </source>
</evidence>
<dbReference type="InterPro" id="IPR052645">
    <property type="entry name" value="Pumilio_domain_protein"/>
</dbReference>
<dbReference type="CDD" id="cd00590">
    <property type="entry name" value="RRM_SF"/>
    <property type="match status" value="1"/>
</dbReference>
<feature type="compositionally biased region" description="Polar residues" evidence="4">
    <location>
        <begin position="845"/>
        <end position="854"/>
    </location>
</feature>
<feature type="domain" description="RRM" evidence="5">
    <location>
        <begin position="84"/>
        <end position="142"/>
    </location>
</feature>
<dbReference type="InterPro" id="IPR011989">
    <property type="entry name" value="ARM-like"/>
</dbReference>
<dbReference type="GO" id="GO:0003723">
    <property type="term" value="F:RNA binding"/>
    <property type="evidence" value="ECO:0007669"/>
    <property type="project" value="UniProtKB-UniRule"/>
</dbReference>
<dbReference type="SMART" id="SM00025">
    <property type="entry name" value="Pumilio"/>
    <property type="match status" value="5"/>
</dbReference>
<dbReference type="InterPro" id="IPR000504">
    <property type="entry name" value="RRM_dom"/>
</dbReference>
<dbReference type="InterPro" id="IPR033133">
    <property type="entry name" value="PUM-HD"/>
</dbReference>
<evidence type="ECO:0000256" key="2">
    <source>
        <dbReference type="PROSITE-ProRule" id="PRU00176"/>
    </source>
</evidence>
<dbReference type="EMBL" id="MCGT01000017">
    <property type="protein sequence ID" value="ORX52682.1"/>
    <property type="molecule type" value="Genomic_DNA"/>
</dbReference>
<feature type="region of interest" description="Disordered" evidence="4">
    <location>
        <begin position="822"/>
        <end position="854"/>
    </location>
</feature>
<feature type="compositionally biased region" description="Low complexity" evidence="4">
    <location>
        <begin position="281"/>
        <end position="296"/>
    </location>
</feature>
<dbReference type="Gene3D" id="3.30.70.330">
    <property type="match status" value="2"/>
</dbReference>
<evidence type="ECO:0000256" key="4">
    <source>
        <dbReference type="SAM" id="MobiDB-lite"/>
    </source>
</evidence>
<dbReference type="STRING" id="101127.A0A1X2GFG8"/>
<sequence length="854" mass="93102">MPPALRPRASSFQTPFVSTSGLFDPSSYITLPTSPTSESLLRADTNDTITITLASLGLDDLDKSHTLFRGNANFPPDTTPRRSRSLWIGHFPDAKLDHLTPLFTPFGAIESIVPLPDREAVLVHFYLVEDALRAMQSLLDGTLALPTSDLGFAHFDLSTSALPTRIVPVPCQTSSTVLSHAQPCHFSSTLDFVQEPTRALWIGNLPTAMNPTSLYSVFSFFGAIESVRILGHKNCGFVNFFLKDDAIRAKKAYHGKEILPGTGSIRIGYAKVQAVTSTKASSSSSSSSPSSSSSSSNTFIPPSTSLHHDDRSATDYQLYANTLSPHVWHNSTMYQPPPSSMYIERQQIMNELGEDATDGPFFDVVQPGNIVYATAIVPAPELGPHRALDTTRLREIKKRLEGDPHLPLQEVERMALECIPDLVELCSDFIGNTVVQRLFERCSEHTKNVLLERVAPHLASIGIHKNGTWAAQRIVDTAKTPLQISIVCESLKLFVPALLLDQFGNYVVQCCLSLGPHVNQFVFDAIVLHCWEIAQGRFGARAVRATLESPYVTKRQQKYVAATLIQNALLLATNANGALLLIWLLDTSALAGRYSVLASRLLPHLPKLCTHKLASLTVLKLVNQRQEPQARLLILNALFFNNTHRPAFGASPTSGDPSSPSVLYEVIMDQVHGVNLIQKILSSSYVDLIERQRMADKVKQLLAKHKLLHVQGYKRLLEEINMVMVDSNPGASLAASLPNLMLPPSTSPASASMYSPVIPTSIATFPSLTTCTANMPPVSGSAMAATSSDDAMAPATLASAPAWPYPDWTTLQAHCLSAAQAVFQQQQQQKPLSSPSQPKKDNDPTTESNTPSPL</sequence>
<organism evidence="7 8">
    <name type="scientific">Hesseltinella vesiculosa</name>
    <dbReference type="NCBI Taxonomy" id="101127"/>
    <lineage>
        <taxon>Eukaryota</taxon>
        <taxon>Fungi</taxon>
        <taxon>Fungi incertae sedis</taxon>
        <taxon>Mucoromycota</taxon>
        <taxon>Mucoromycotina</taxon>
        <taxon>Mucoromycetes</taxon>
        <taxon>Mucorales</taxon>
        <taxon>Cunninghamellaceae</taxon>
        <taxon>Hesseltinella</taxon>
    </lineage>
</organism>
<dbReference type="SUPFAM" id="SSF54928">
    <property type="entry name" value="RNA-binding domain, RBD"/>
    <property type="match status" value="2"/>
</dbReference>
<dbReference type="PROSITE" id="PS50102">
    <property type="entry name" value="RRM"/>
    <property type="match status" value="2"/>
</dbReference>
<comment type="caution">
    <text evidence="7">The sequence shown here is derived from an EMBL/GenBank/DDBJ whole genome shotgun (WGS) entry which is preliminary data.</text>
</comment>
<feature type="compositionally biased region" description="Low complexity" evidence="4">
    <location>
        <begin position="824"/>
        <end position="837"/>
    </location>
</feature>
<accession>A0A1X2GFG8</accession>
<dbReference type="GO" id="GO:0000288">
    <property type="term" value="P:nuclear-transcribed mRNA catabolic process, deadenylation-dependent decay"/>
    <property type="evidence" value="ECO:0007669"/>
    <property type="project" value="TreeGrafter"/>
</dbReference>
<proteinExistence type="predicted"/>
<feature type="domain" description="PUM-HD" evidence="6">
    <location>
        <begin position="348"/>
        <end position="724"/>
    </location>
</feature>
<dbReference type="OrthoDB" id="2017782at2759"/>
<dbReference type="Proteomes" id="UP000242146">
    <property type="component" value="Unassembled WGS sequence"/>
</dbReference>
<reference evidence="7 8" key="1">
    <citation type="submission" date="2016-07" db="EMBL/GenBank/DDBJ databases">
        <title>Pervasive Adenine N6-methylation of Active Genes in Fungi.</title>
        <authorList>
            <consortium name="DOE Joint Genome Institute"/>
            <person name="Mondo S.J."/>
            <person name="Dannebaum R.O."/>
            <person name="Kuo R.C."/>
            <person name="Labutti K."/>
            <person name="Haridas S."/>
            <person name="Kuo A."/>
            <person name="Salamov A."/>
            <person name="Ahrendt S.R."/>
            <person name="Lipzen A."/>
            <person name="Sullivan W."/>
            <person name="Andreopoulos W.B."/>
            <person name="Clum A."/>
            <person name="Lindquist E."/>
            <person name="Daum C."/>
            <person name="Ramamoorthy G.K."/>
            <person name="Gryganskyi A."/>
            <person name="Culley D."/>
            <person name="Magnuson J.K."/>
            <person name="James T.Y."/>
            <person name="O'Malley M.A."/>
            <person name="Stajich J.E."/>
            <person name="Spatafora J.W."/>
            <person name="Visel A."/>
            <person name="Grigoriev I.V."/>
        </authorList>
    </citation>
    <scope>NUCLEOTIDE SEQUENCE [LARGE SCALE GENOMIC DNA]</scope>
    <source>
        <strain evidence="7 8">NRRL 3301</strain>
    </source>
</reference>
<dbReference type="InterPro" id="IPR001313">
    <property type="entry name" value="Pumilio_RNA-bd_rpt"/>
</dbReference>
<keyword evidence="2" id="KW-0694">RNA-binding</keyword>
<dbReference type="PANTHER" id="PTHR47093:SF1">
    <property type="entry name" value="PROTEIN JSN1-RELATED"/>
    <property type="match status" value="1"/>
</dbReference>
<evidence type="ECO:0000256" key="3">
    <source>
        <dbReference type="PROSITE-ProRule" id="PRU00317"/>
    </source>
</evidence>
<dbReference type="Pfam" id="PF00076">
    <property type="entry name" value="RRM_1"/>
    <property type="match status" value="1"/>
</dbReference>
<dbReference type="PROSITE" id="PS50302">
    <property type="entry name" value="PUM"/>
    <property type="match status" value="1"/>
</dbReference>
<gene>
    <name evidence="7" type="ORF">DM01DRAFT_1374723</name>
</gene>